<dbReference type="SUPFAM" id="SSF51735">
    <property type="entry name" value="NAD(P)-binding Rossmann-fold domains"/>
    <property type="match status" value="1"/>
</dbReference>
<dbReference type="PANTHER" id="PTHR43550:SF3">
    <property type="entry name" value="3-KETODIHYDROSPHINGOSINE REDUCTASE"/>
    <property type="match status" value="1"/>
</dbReference>
<dbReference type="InterPro" id="IPR036291">
    <property type="entry name" value="NAD(P)-bd_dom_sf"/>
</dbReference>
<evidence type="ECO:0008006" key="3">
    <source>
        <dbReference type="Google" id="ProtNLM"/>
    </source>
</evidence>
<dbReference type="GO" id="GO:0047560">
    <property type="term" value="F:3-dehydrosphinganine reductase activity"/>
    <property type="evidence" value="ECO:0007669"/>
    <property type="project" value="TreeGrafter"/>
</dbReference>
<evidence type="ECO:0000313" key="1">
    <source>
        <dbReference type="EMBL" id="KIK93218.1"/>
    </source>
</evidence>
<reference evidence="2" key="2">
    <citation type="submission" date="2015-01" db="EMBL/GenBank/DDBJ databases">
        <title>Evolutionary Origins and Diversification of the Mycorrhizal Mutualists.</title>
        <authorList>
            <consortium name="DOE Joint Genome Institute"/>
            <consortium name="Mycorrhizal Genomics Consortium"/>
            <person name="Kohler A."/>
            <person name="Kuo A."/>
            <person name="Nagy L.G."/>
            <person name="Floudas D."/>
            <person name="Copeland A."/>
            <person name="Barry K.W."/>
            <person name="Cichocki N."/>
            <person name="Veneault-Fourrey C."/>
            <person name="LaButti K."/>
            <person name="Lindquist E.A."/>
            <person name="Lipzen A."/>
            <person name="Lundell T."/>
            <person name="Morin E."/>
            <person name="Murat C."/>
            <person name="Riley R."/>
            <person name="Ohm R."/>
            <person name="Sun H."/>
            <person name="Tunlid A."/>
            <person name="Henrissat B."/>
            <person name="Grigoriev I.V."/>
            <person name="Hibbett D.S."/>
            <person name="Martin F."/>
        </authorList>
    </citation>
    <scope>NUCLEOTIDE SEQUENCE [LARGE SCALE GENOMIC DNA]</scope>
    <source>
        <strain evidence="2">Ve08.2h10</strain>
    </source>
</reference>
<name>A0A0D0DN49_9AGAM</name>
<dbReference type="FunFam" id="3.40.50.720:FF:000468">
    <property type="entry name" value="Short-chain dehydrogenase, putative"/>
    <property type="match status" value="1"/>
</dbReference>
<dbReference type="GO" id="GO:0006666">
    <property type="term" value="P:3-keto-sphinganine metabolic process"/>
    <property type="evidence" value="ECO:0007669"/>
    <property type="project" value="TreeGrafter"/>
</dbReference>
<dbReference type="PRINTS" id="PR00081">
    <property type="entry name" value="GDHRDH"/>
</dbReference>
<sequence>MFLGIGKKKWDPKGKHVYITGGSQGLGLALAKLLAKKGANISIVARTQSKLDTALKEVETFRTSPTQSFQAFSYSLSTAPSSAAALAAATAGHNDTFPDAIFCCAGSAKPSYFVEMKEAEYEEGMRSGYWTQAWTAWVTAKEMAKTGKKGKIVFVSSTLGLMSFVGWASYSPAKHAMRGLAEALRSELLLYGISTHIFFPSTMYTPGYEEENKTKPSITREIESTDKGLTAEQAAESLFKGVERGDFHITADLITNIFKASSRGNAPRGNWMVDTLLDIVALVAVPIWRRSVDKQVLAHREEHTAYLRNKGFFDVPSSTLAPEPC</sequence>
<dbReference type="Pfam" id="PF00106">
    <property type="entry name" value="adh_short"/>
    <property type="match status" value="1"/>
</dbReference>
<dbReference type="EMBL" id="KN825203">
    <property type="protein sequence ID" value="KIK93218.1"/>
    <property type="molecule type" value="Genomic_DNA"/>
</dbReference>
<dbReference type="STRING" id="930991.A0A0D0DN49"/>
<dbReference type="GO" id="GO:0030148">
    <property type="term" value="P:sphingolipid biosynthetic process"/>
    <property type="evidence" value="ECO:0007669"/>
    <property type="project" value="TreeGrafter"/>
</dbReference>
<protein>
    <recommendedName>
        <fullName evidence="3">Oxidoreductase</fullName>
    </recommendedName>
</protein>
<dbReference type="FunCoup" id="A0A0D0DN49">
    <property type="interactions" value="112"/>
</dbReference>
<dbReference type="PANTHER" id="PTHR43550">
    <property type="entry name" value="3-KETODIHYDROSPHINGOSINE REDUCTASE"/>
    <property type="match status" value="1"/>
</dbReference>
<dbReference type="Proteomes" id="UP000054538">
    <property type="component" value="Unassembled WGS sequence"/>
</dbReference>
<dbReference type="OrthoDB" id="10267115at2759"/>
<dbReference type="InParanoid" id="A0A0D0DN49"/>
<dbReference type="HOGENOM" id="CLU_010194_3_0_1"/>
<gene>
    <name evidence="1" type="ORF">PAXRUDRAFT_789132</name>
</gene>
<reference evidence="1 2" key="1">
    <citation type="submission" date="2014-04" db="EMBL/GenBank/DDBJ databases">
        <authorList>
            <consortium name="DOE Joint Genome Institute"/>
            <person name="Kuo A."/>
            <person name="Kohler A."/>
            <person name="Jargeat P."/>
            <person name="Nagy L.G."/>
            <person name="Floudas D."/>
            <person name="Copeland A."/>
            <person name="Barry K.W."/>
            <person name="Cichocki N."/>
            <person name="Veneault-Fourrey C."/>
            <person name="LaButti K."/>
            <person name="Lindquist E.A."/>
            <person name="Lipzen A."/>
            <person name="Lundell T."/>
            <person name="Morin E."/>
            <person name="Murat C."/>
            <person name="Sun H."/>
            <person name="Tunlid A."/>
            <person name="Henrissat B."/>
            <person name="Grigoriev I.V."/>
            <person name="Hibbett D.S."/>
            <person name="Martin F."/>
            <person name="Nordberg H.P."/>
            <person name="Cantor M.N."/>
            <person name="Hua S.X."/>
        </authorList>
    </citation>
    <scope>NUCLEOTIDE SEQUENCE [LARGE SCALE GENOMIC DNA]</scope>
    <source>
        <strain evidence="1 2">Ve08.2h10</strain>
    </source>
</reference>
<organism evidence="1 2">
    <name type="scientific">Paxillus rubicundulus Ve08.2h10</name>
    <dbReference type="NCBI Taxonomy" id="930991"/>
    <lineage>
        <taxon>Eukaryota</taxon>
        <taxon>Fungi</taxon>
        <taxon>Dikarya</taxon>
        <taxon>Basidiomycota</taxon>
        <taxon>Agaricomycotina</taxon>
        <taxon>Agaricomycetes</taxon>
        <taxon>Agaricomycetidae</taxon>
        <taxon>Boletales</taxon>
        <taxon>Paxilineae</taxon>
        <taxon>Paxillaceae</taxon>
        <taxon>Paxillus</taxon>
    </lineage>
</organism>
<dbReference type="InterPro" id="IPR002347">
    <property type="entry name" value="SDR_fam"/>
</dbReference>
<dbReference type="GO" id="GO:0005789">
    <property type="term" value="C:endoplasmic reticulum membrane"/>
    <property type="evidence" value="ECO:0007669"/>
    <property type="project" value="TreeGrafter"/>
</dbReference>
<keyword evidence="2" id="KW-1185">Reference proteome</keyword>
<dbReference type="AlphaFoldDB" id="A0A0D0DN49"/>
<accession>A0A0D0DN49</accession>
<dbReference type="Gene3D" id="3.40.50.720">
    <property type="entry name" value="NAD(P)-binding Rossmann-like Domain"/>
    <property type="match status" value="1"/>
</dbReference>
<proteinExistence type="predicted"/>
<evidence type="ECO:0000313" key="2">
    <source>
        <dbReference type="Proteomes" id="UP000054538"/>
    </source>
</evidence>